<name>A0A2I1K7E5_9LACT</name>
<accession>A0A2I1K7E5</accession>
<dbReference type="RefSeq" id="WP_101659761.1">
    <property type="nucleotide sequence ID" value="NZ_PKGZ01000002.1"/>
</dbReference>
<proteinExistence type="predicted"/>
<evidence type="ECO:0000313" key="2">
    <source>
        <dbReference type="Proteomes" id="UP000234775"/>
    </source>
</evidence>
<comment type="caution">
    <text evidence="1">The sequence shown here is derived from an EMBL/GenBank/DDBJ whole genome shotgun (WGS) entry which is preliminary data.</text>
</comment>
<sequence length="402" mass="42554">MPIFDPNAKFKVYKGDKLIYTNAPSGSFGDALAWFMKNDDGMPESEMDKVKGLKLEAVVASKTAMEAMINSELTMYVVATSKTVMNAVAASKTAMDAVAASKTAMFAVLASRTAMYVVTDSKIAMDAVAASKVAMYVVTNSKTAMDAVAASDTAMDAVAASKTAVDAVLASKTAMDAVLASKTAMDAMLASKTAMDAVAASKTAMDAVAASKTAMDAVAASKTAMETVAASKTAMDAVLNSKTAMDAVIDSDVAIASMVCGSAEVNAAFLRWSYGHHSFSRVYQTVSKSNLFTIIYSNFGDAVFSFNNDYNKKINKKPSNVICFAALSAYCIKDDKYPTLEGYASMTSNGVYMRGYSNKETVRLSKSDVNGIGINIWDIKGERQGRGNMGYVSVTVYQVKNP</sequence>
<dbReference type="EMBL" id="PKGZ01000002">
    <property type="protein sequence ID" value="PKY91556.1"/>
    <property type="molecule type" value="Genomic_DNA"/>
</dbReference>
<dbReference type="Proteomes" id="UP000234775">
    <property type="component" value="Unassembled WGS sequence"/>
</dbReference>
<dbReference type="AlphaFoldDB" id="A0A2I1K7E5"/>
<protein>
    <submittedName>
        <fullName evidence="1">Uncharacterized protein</fullName>
    </submittedName>
</protein>
<evidence type="ECO:0000313" key="1">
    <source>
        <dbReference type="EMBL" id="PKY91556.1"/>
    </source>
</evidence>
<organism evidence="1 2">
    <name type="scientific">Aerococcus christensenii</name>
    <dbReference type="NCBI Taxonomy" id="87541"/>
    <lineage>
        <taxon>Bacteria</taxon>
        <taxon>Bacillati</taxon>
        <taxon>Bacillota</taxon>
        <taxon>Bacilli</taxon>
        <taxon>Lactobacillales</taxon>
        <taxon>Aerococcaceae</taxon>
        <taxon>Aerococcus</taxon>
    </lineage>
</organism>
<reference evidence="1 2" key="1">
    <citation type="submission" date="2017-12" db="EMBL/GenBank/DDBJ databases">
        <title>Phylogenetic diversity of female urinary microbiome.</title>
        <authorList>
            <person name="Thomas-White K."/>
            <person name="Wolfe A.J."/>
        </authorList>
    </citation>
    <scope>NUCLEOTIDE SEQUENCE [LARGE SCALE GENOMIC DNA]</scope>
    <source>
        <strain evidence="1 2">UMB0844</strain>
    </source>
</reference>
<keyword evidence="2" id="KW-1185">Reference proteome</keyword>
<gene>
    <name evidence="1" type="ORF">CYJ27_02455</name>
</gene>